<dbReference type="AlphaFoldDB" id="A0A7U4SVG6"/>
<dbReference type="EMBL" id="CP065687">
    <property type="protein sequence ID" value="QPS47910.1"/>
    <property type="molecule type" value="Genomic_DNA"/>
</dbReference>
<dbReference type="Proteomes" id="UP000594943">
    <property type="component" value="Chromosome 2"/>
</dbReference>
<evidence type="ECO:0000313" key="2">
    <source>
        <dbReference type="Proteomes" id="UP000594943"/>
    </source>
</evidence>
<protein>
    <submittedName>
        <fullName evidence="1">Uncharacterized protein</fullName>
    </submittedName>
</protein>
<dbReference type="KEGG" id="bhg:I6G56_22500"/>
<name>A0A7U4SVG6_9BURK</name>
<accession>A0A7T2U959</accession>
<sequence>METRIQELEKATADIRERLARMESGLAHVATKADVMSVKTDVMSMEGTLLKWFIGTAIALAGLAFAAAKLIH</sequence>
<organism evidence="1 2">
    <name type="scientific">Burkholderia humptydooensis</name>
    <dbReference type="NCBI Taxonomy" id="430531"/>
    <lineage>
        <taxon>Bacteria</taxon>
        <taxon>Pseudomonadati</taxon>
        <taxon>Pseudomonadota</taxon>
        <taxon>Betaproteobacteria</taxon>
        <taxon>Burkholderiales</taxon>
        <taxon>Burkholderiaceae</taxon>
        <taxon>Burkholderia</taxon>
        <taxon>pseudomallei group</taxon>
    </lineage>
</organism>
<accession>A0A7U4SVG6</accession>
<reference evidence="1 2" key="1">
    <citation type="submission" date="2020-12" db="EMBL/GenBank/DDBJ databases">
        <title>FDA dAtabase for Regulatory Grade micrObial Sequences (FDA-ARGOS): Supporting development and validation of Infectious Disease Dx tests.</title>
        <authorList>
            <person name="Nelson B."/>
            <person name="Plummer A."/>
            <person name="Tallon L."/>
            <person name="Sadzewicz L."/>
            <person name="Zhao X."/>
            <person name="Boylan J."/>
            <person name="Ott S."/>
            <person name="Bowen H."/>
            <person name="Vavikolanu K."/>
            <person name="Mehta A."/>
            <person name="Aluvathingal J."/>
            <person name="Nadendla S."/>
            <person name="Myers T."/>
            <person name="Yan Y."/>
            <person name="Sichtig H."/>
        </authorList>
    </citation>
    <scope>NUCLEOTIDE SEQUENCE [LARGE SCALE GENOMIC DNA]</scope>
    <source>
        <strain evidence="1 2">FDAARGOS_899</strain>
    </source>
</reference>
<evidence type="ECO:0000313" key="1">
    <source>
        <dbReference type="EMBL" id="QPS47910.1"/>
    </source>
</evidence>
<gene>
    <name evidence="1" type="ORF">I6G56_22500</name>
</gene>
<proteinExistence type="predicted"/>